<feature type="compositionally biased region" description="Polar residues" evidence="1">
    <location>
        <begin position="87"/>
        <end position="106"/>
    </location>
</feature>
<sequence length="258" mass="28408">MSDPFFRPWIDKEKVEAAEPPLAERQINEQQQQQQREQNRLMIDPSGSQQRAPIEQAMVENGNSENKFASKENNQNTINTPEPPPAHTSQKTSKTAHETMSTSETSASLIPLSLVLKRPYFTSPNHLNEPQVVVVTLPLQRTTAHSGCTKSLKKNIVPTMSSPLEAASAPVQTKAGEGLGTKSLPQPQSNKATKNQLKRPLVTPTASVTTLPKKQKIVDGNTLSFQHCFEVSVNKAQPQIPQYVKPSPQHVKPSPQCV</sequence>
<evidence type="ECO:0000256" key="1">
    <source>
        <dbReference type="SAM" id="MobiDB-lite"/>
    </source>
</evidence>
<accession>W8CDL9</accession>
<feature type="compositionally biased region" description="Polar residues" evidence="1">
    <location>
        <begin position="183"/>
        <end position="195"/>
    </location>
</feature>
<feature type="non-terminal residue" evidence="2">
    <location>
        <position position="258"/>
    </location>
</feature>
<protein>
    <submittedName>
        <fullName evidence="2">Uncharacterized protein</fullName>
    </submittedName>
</protein>
<feature type="compositionally biased region" description="Low complexity" evidence="1">
    <location>
        <begin position="24"/>
        <end position="36"/>
    </location>
</feature>
<dbReference type="EMBL" id="GAMC01001716">
    <property type="protein sequence ID" value="JAC04840.1"/>
    <property type="molecule type" value="mRNA"/>
</dbReference>
<evidence type="ECO:0000313" key="2">
    <source>
        <dbReference type="EMBL" id="JAC04840.1"/>
    </source>
</evidence>
<feature type="compositionally biased region" description="Polar residues" evidence="1">
    <location>
        <begin position="61"/>
        <end position="80"/>
    </location>
</feature>
<reference evidence="2" key="2">
    <citation type="journal article" date="2014" name="BMC Genomics">
        <title>A genomic perspective to assessing quality of mass-reared SIT flies used in Mediterranean fruit fly (Ceratitis capitata) eradication in California.</title>
        <authorList>
            <person name="Calla B."/>
            <person name="Hall B."/>
            <person name="Hou S."/>
            <person name="Geib S.M."/>
        </authorList>
    </citation>
    <scope>NUCLEOTIDE SEQUENCE</scope>
</reference>
<reference evidence="2" key="1">
    <citation type="submission" date="2013-07" db="EMBL/GenBank/DDBJ databases">
        <authorList>
            <person name="Geib S."/>
        </authorList>
    </citation>
    <scope>NUCLEOTIDE SEQUENCE</scope>
</reference>
<dbReference type="AlphaFoldDB" id="W8CDL9"/>
<proteinExistence type="evidence at transcript level"/>
<feature type="region of interest" description="Disordered" evidence="1">
    <location>
        <begin position="163"/>
        <end position="206"/>
    </location>
</feature>
<feature type="region of interest" description="Disordered" evidence="1">
    <location>
        <begin position="1"/>
        <end position="106"/>
    </location>
</feature>
<name>W8CDL9_CERCA</name>
<organism evidence="2">
    <name type="scientific">Ceratitis capitata</name>
    <name type="common">Mediterranean fruit fly</name>
    <name type="synonym">Tephritis capitata</name>
    <dbReference type="NCBI Taxonomy" id="7213"/>
    <lineage>
        <taxon>Eukaryota</taxon>
        <taxon>Metazoa</taxon>
        <taxon>Ecdysozoa</taxon>
        <taxon>Arthropoda</taxon>
        <taxon>Hexapoda</taxon>
        <taxon>Insecta</taxon>
        <taxon>Pterygota</taxon>
        <taxon>Neoptera</taxon>
        <taxon>Endopterygota</taxon>
        <taxon>Diptera</taxon>
        <taxon>Brachycera</taxon>
        <taxon>Muscomorpha</taxon>
        <taxon>Tephritoidea</taxon>
        <taxon>Tephritidae</taxon>
        <taxon>Ceratitis</taxon>
        <taxon>Ceratitis</taxon>
    </lineage>
</organism>